<keyword evidence="12" id="KW-1185">Reference proteome</keyword>
<keyword evidence="7" id="KW-0762">Sugar transport</keyword>
<evidence type="ECO:0000256" key="4">
    <source>
        <dbReference type="ARBA" id="ARBA00022475"/>
    </source>
</evidence>
<dbReference type="EMBL" id="LFJJ01000049">
    <property type="protein sequence ID" value="KND60688.1"/>
    <property type="molecule type" value="Genomic_DNA"/>
</dbReference>
<keyword evidence="4" id="KW-1003">Cell membrane</keyword>
<dbReference type="PATRIC" id="fig|242163.4.peg.5509"/>
<proteinExistence type="inferred from homology"/>
<evidence type="ECO:0000256" key="9">
    <source>
        <dbReference type="SAM" id="Phobius"/>
    </source>
</evidence>
<gene>
    <name evidence="11" type="ORF">BVER_05469c</name>
</gene>
<evidence type="ECO:0000259" key="10">
    <source>
        <dbReference type="Pfam" id="PF01061"/>
    </source>
</evidence>
<dbReference type="RefSeq" id="WP_050453399.1">
    <property type="nucleotide sequence ID" value="NZ_LFJJ01000049.1"/>
</dbReference>
<feature type="transmembrane region" description="Helical" evidence="9">
    <location>
        <begin position="67"/>
        <end position="93"/>
    </location>
</feature>
<feature type="transmembrane region" description="Helical" evidence="9">
    <location>
        <begin position="114"/>
        <end position="137"/>
    </location>
</feature>
<evidence type="ECO:0000256" key="1">
    <source>
        <dbReference type="ARBA" id="ARBA00004651"/>
    </source>
</evidence>
<evidence type="ECO:0000256" key="5">
    <source>
        <dbReference type="ARBA" id="ARBA00022692"/>
    </source>
</evidence>
<evidence type="ECO:0000256" key="8">
    <source>
        <dbReference type="ARBA" id="ARBA00023136"/>
    </source>
</evidence>
<name>A0A0L0MEC5_9BURK</name>
<organism evidence="11 12">
    <name type="scientific">Candidatus Burkholderia verschuerenii</name>
    <dbReference type="NCBI Taxonomy" id="242163"/>
    <lineage>
        <taxon>Bacteria</taxon>
        <taxon>Pseudomonadati</taxon>
        <taxon>Pseudomonadota</taxon>
        <taxon>Betaproteobacteria</taxon>
        <taxon>Burkholderiales</taxon>
        <taxon>Burkholderiaceae</taxon>
        <taxon>Burkholderia</taxon>
    </lineage>
</organism>
<protein>
    <submittedName>
        <fullName evidence="11">O-antigen export system permease protein RfbD</fullName>
    </submittedName>
</protein>
<keyword evidence="5 9" id="KW-0812">Transmembrane</keyword>
<comment type="subcellular location">
    <subcellularLocation>
        <location evidence="1">Cell membrane</location>
        <topology evidence="1">Multi-pass membrane protein</topology>
    </subcellularLocation>
</comment>
<evidence type="ECO:0000256" key="3">
    <source>
        <dbReference type="ARBA" id="ARBA00022448"/>
    </source>
</evidence>
<dbReference type="GO" id="GO:0140359">
    <property type="term" value="F:ABC-type transporter activity"/>
    <property type="evidence" value="ECO:0007669"/>
    <property type="project" value="InterPro"/>
</dbReference>
<feature type="transmembrane region" description="Helical" evidence="9">
    <location>
        <begin position="228"/>
        <end position="246"/>
    </location>
</feature>
<feature type="transmembrane region" description="Helical" evidence="9">
    <location>
        <begin position="38"/>
        <end position="61"/>
    </location>
</feature>
<feature type="transmembrane region" description="Helical" evidence="9">
    <location>
        <begin position="174"/>
        <end position="193"/>
    </location>
</feature>
<comment type="similarity">
    <text evidence="2">Belongs to the ABC-2 integral membrane protein family.</text>
</comment>
<feature type="transmembrane region" description="Helical" evidence="9">
    <location>
        <begin position="143"/>
        <end position="167"/>
    </location>
</feature>
<sequence length="260" mass="29344">MSTQIFEDLENSLASWRLWTLLGWLEVRQRYARSRVGPFWLTISMGVMIGSIGVVYGTLFGMKMGEYLPFLAISLVLWTSFSSTVQEGSIAYIASGTYIRQAATPKLIYILQVVWRNLVILAHNFVIVVVLLGVFGIKNWEVLPLFVPALVVYMLNAMWIAMMAGLLSARFRDLPQITAALLQVAFYVTPIIYRPDSLTRFSFIVEWNPLAHLIELVRAPLTGMAPSAITWEVTVGMAVVGWALALTMTGRYLKRIPYWV</sequence>
<feature type="domain" description="ABC-2 type transporter transmembrane" evidence="10">
    <location>
        <begin position="19"/>
        <end position="219"/>
    </location>
</feature>
<keyword evidence="8 9" id="KW-0472">Membrane</keyword>
<evidence type="ECO:0000256" key="6">
    <source>
        <dbReference type="ARBA" id="ARBA00022989"/>
    </source>
</evidence>
<evidence type="ECO:0000256" key="7">
    <source>
        <dbReference type="ARBA" id="ARBA00023047"/>
    </source>
</evidence>
<comment type="caution">
    <text evidence="11">The sequence shown here is derived from an EMBL/GenBank/DDBJ whole genome shotgun (WGS) entry which is preliminary data.</text>
</comment>
<keyword evidence="6 9" id="KW-1133">Transmembrane helix</keyword>
<keyword evidence="3" id="KW-0813">Transport</keyword>
<dbReference type="OrthoDB" id="9796017at2"/>
<keyword evidence="7" id="KW-0625">Polysaccharide transport</keyword>
<dbReference type="GO" id="GO:0015774">
    <property type="term" value="P:polysaccharide transport"/>
    <property type="evidence" value="ECO:0007669"/>
    <property type="project" value="UniProtKB-KW"/>
</dbReference>
<dbReference type="GO" id="GO:0015920">
    <property type="term" value="P:lipopolysaccharide transport"/>
    <property type="evidence" value="ECO:0007669"/>
    <property type="project" value="TreeGrafter"/>
</dbReference>
<dbReference type="Proteomes" id="UP000036959">
    <property type="component" value="Unassembled WGS sequence"/>
</dbReference>
<dbReference type="InterPro" id="IPR013525">
    <property type="entry name" value="ABC2_TM"/>
</dbReference>
<dbReference type="AlphaFoldDB" id="A0A0L0MEC5"/>
<evidence type="ECO:0000256" key="2">
    <source>
        <dbReference type="ARBA" id="ARBA00007783"/>
    </source>
</evidence>
<dbReference type="PANTHER" id="PTHR30413">
    <property type="entry name" value="INNER MEMBRANE TRANSPORT PERMEASE"/>
    <property type="match status" value="1"/>
</dbReference>
<dbReference type="GO" id="GO:0005886">
    <property type="term" value="C:plasma membrane"/>
    <property type="evidence" value="ECO:0007669"/>
    <property type="project" value="UniProtKB-SubCell"/>
</dbReference>
<accession>A0A0L0MEC5</accession>
<evidence type="ECO:0000313" key="11">
    <source>
        <dbReference type="EMBL" id="KND60688.1"/>
    </source>
</evidence>
<dbReference type="Pfam" id="PF01061">
    <property type="entry name" value="ABC2_membrane"/>
    <property type="match status" value="1"/>
</dbReference>
<reference evidence="12" key="1">
    <citation type="submission" date="2015-06" db="EMBL/GenBank/DDBJ databases">
        <title>Comparative genomics of Burkholderia leaf nodule symbionts.</title>
        <authorList>
            <person name="Carlier A."/>
            <person name="Eberl L."/>
            <person name="Pinto-Carbo M."/>
        </authorList>
    </citation>
    <scope>NUCLEOTIDE SEQUENCE [LARGE SCALE GENOMIC DNA]</scope>
    <source>
        <strain evidence="12">UZHbot4</strain>
    </source>
</reference>
<evidence type="ECO:0000313" key="12">
    <source>
        <dbReference type="Proteomes" id="UP000036959"/>
    </source>
</evidence>
<dbReference type="PANTHER" id="PTHR30413:SF10">
    <property type="entry name" value="CAPSULE POLYSACCHARIDE EXPORT INNER-MEMBRANE PROTEIN CTRC"/>
    <property type="match status" value="1"/>
</dbReference>